<keyword evidence="2" id="KW-1185">Reference proteome</keyword>
<reference evidence="1 2" key="1">
    <citation type="submission" date="2018-01" db="EMBL/GenBank/DDBJ databases">
        <title>Draft genome of the strawberry crown rot pathogen Phytophthora cactorum.</title>
        <authorList>
            <person name="Armitage A.D."/>
            <person name="Lysoe E."/>
            <person name="Nellist C.F."/>
            <person name="Harrison R.J."/>
            <person name="Brurberg M.B."/>
        </authorList>
    </citation>
    <scope>NUCLEOTIDE SEQUENCE [LARGE SCALE GENOMIC DNA]</scope>
    <source>
        <strain evidence="1 2">10300</strain>
    </source>
</reference>
<dbReference type="AlphaFoldDB" id="A0A329SI56"/>
<dbReference type="Proteomes" id="UP000251314">
    <property type="component" value="Unassembled WGS sequence"/>
</dbReference>
<gene>
    <name evidence="1" type="ORF">PC110_g7252</name>
</gene>
<evidence type="ECO:0000313" key="1">
    <source>
        <dbReference type="EMBL" id="RAW36457.1"/>
    </source>
</evidence>
<dbReference type="EMBL" id="MJFZ01000138">
    <property type="protein sequence ID" value="RAW36457.1"/>
    <property type="molecule type" value="Genomic_DNA"/>
</dbReference>
<comment type="caution">
    <text evidence="1">The sequence shown here is derived from an EMBL/GenBank/DDBJ whole genome shotgun (WGS) entry which is preliminary data.</text>
</comment>
<evidence type="ECO:0000313" key="2">
    <source>
        <dbReference type="Proteomes" id="UP000251314"/>
    </source>
</evidence>
<name>A0A329SI56_9STRA</name>
<dbReference type="OrthoDB" id="10273497at2759"/>
<sequence length="35" mass="3775">MRTNVVSSIPQWLSPASYNLTASALAFAYVWVSGS</sequence>
<accession>A0A329SI56</accession>
<proteinExistence type="predicted"/>
<organism evidence="1 2">
    <name type="scientific">Phytophthora cactorum</name>
    <dbReference type="NCBI Taxonomy" id="29920"/>
    <lineage>
        <taxon>Eukaryota</taxon>
        <taxon>Sar</taxon>
        <taxon>Stramenopiles</taxon>
        <taxon>Oomycota</taxon>
        <taxon>Peronosporomycetes</taxon>
        <taxon>Peronosporales</taxon>
        <taxon>Peronosporaceae</taxon>
        <taxon>Phytophthora</taxon>
    </lineage>
</organism>
<protein>
    <submittedName>
        <fullName evidence="1">Uncharacterized protein</fullName>
    </submittedName>
</protein>
<dbReference type="VEuPathDB" id="FungiDB:PC110_g7252"/>